<evidence type="ECO:0000313" key="2">
    <source>
        <dbReference type="WBParaSite" id="nRc.2.0.1.t41461-RA"/>
    </source>
</evidence>
<organism evidence="1 2">
    <name type="scientific">Romanomermis culicivorax</name>
    <name type="common">Nematode worm</name>
    <dbReference type="NCBI Taxonomy" id="13658"/>
    <lineage>
        <taxon>Eukaryota</taxon>
        <taxon>Metazoa</taxon>
        <taxon>Ecdysozoa</taxon>
        <taxon>Nematoda</taxon>
        <taxon>Enoplea</taxon>
        <taxon>Dorylaimia</taxon>
        <taxon>Mermithida</taxon>
        <taxon>Mermithoidea</taxon>
        <taxon>Mermithidae</taxon>
        <taxon>Romanomermis</taxon>
    </lineage>
</organism>
<name>A0A915KSK1_ROMCU</name>
<sequence length="70" mass="7752">MTFGSSSSARMETSFKKPINLEIGRKKPPNRTLKGFFLVVAVGHIHPTTSSDDDTTVICIFFTSTFIRSV</sequence>
<evidence type="ECO:0000313" key="1">
    <source>
        <dbReference type="Proteomes" id="UP000887565"/>
    </source>
</evidence>
<dbReference type="AlphaFoldDB" id="A0A915KSK1"/>
<dbReference type="WBParaSite" id="nRc.2.0.1.t41461-RA">
    <property type="protein sequence ID" value="nRc.2.0.1.t41461-RA"/>
    <property type="gene ID" value="nRc.2.0.1.g41461"/>
</dbReference>
<dbReference type="Proteomes" id="UP000887565">
    <property type="component" value="Unplaced"/>
</dbReference>
<proteinExistence type="predicted"/>
<keyword evidence="1" id="KW-1185">Reference proteome</keyword>
<reference evidence="2" key="1">
    <citation type="submission" date="2022-11" db="UniProtKB">
        <authorList>
            <consortium name="WormBaseParasite"/>
        </authorList>
    </citation>
    <scope>IDENTIFICATION</scope>
</reference>
<protein>
    <submittedName>
        <fullName evidence="2">Uncharacterized protein</fullName>
    </submittedName>
</protein>
<accession>A0A915KSK1</accession>